<dbReference type="AlphaFoldDB" id="A0A6J4QE18"/>
<sequence length="58" mass="5920">MTMATLEQQEDSVEAAPGPQPSPTGGVKQQASQPQGTPLPAVDQPEPQRMLFGSGGTG</sequence>
<dbReference type="EMBL" id="CADCUX010000716">
    <property type="protein sequence ID" value="CAA9441456.1"/>
    <property type="molecule type" value="Genomic_DNA"/>
</dbReference>
<evidence type="ECO:0000313" key="2">
    <source>
        <dbReference type="EMBL" id="CAA9441456.1"/>
    </source>
</evidence>
<organism evidence="2">
    <name type="scientific">uncultured Ramlibacter sp</name>
    <dbReference type="NCBI Taxonomy" id="260755"/>
    <lineage>
        <taxon>Bacteria</taxon>
        <taxon>Pseudomonadati</taxon>
        <taxon>Pseudomonadota</taxon>
        <taxon>Betaproteobacteria</taxon>
        <taxon>Burkholderiales</taxon>
        <taxon>Comamonadaceae</taxon>
        <taxon>Ramlibacter</taxon>
        <taxon>environmental samples</taxon>
    </lineage>
</organism>
<feature type="region of interest" description="Disordered" evidence="1">
    <location>
        <begin position="1"/>
        <end position="58"/>
    </location>
</feature>
<feature type="compositionally biased region" description="Polar residues" evidence="1">
    <location>
        <begin position="27"/>
        <end position="36"/>
    </location>
</feature>
<evidence type="ECO:0000256" key="1">
    <source>
        <dbReference type="SAM" id="MobiDB-lite"/>
    </source>
</evidence>
<name>A0A6J4QE18_9BURK</name>
<protein>
    <submittedName>
        <fullName evidence="2">Uncharacterized protein</fullName>
    </submittedName>
</protein>
<gene>
    <name evidence="2" type="ORF">AVDCRST_MAG51-3322</name>
</gene>
<reference evidence="2" key="1">
    <citation type="submission" date="2020-02" db="EMBL/GenBank/DDBJ databases">
        <authorList>
            <person name="Meier V. D."/>
        </authorList>
    </citation>
    <scope>NUCLEOTIDE SEQUENCE</scope>
    <source>
        <strain evidence="2">AVDCRST_MAG51</strain>
    </source>
</reference>
<accession>A0A6J4QE18</accession>
<proteinExistence type="predicted"/>